<evidence type="ECO:0000259" key="14">
    <source>
        <dbReference type="Pfam" id="PF07992"/>
    </source>
</evidence>
<evidence type="ECO:0000256" key="4">
    <source>
        <dbReference type="ARBA" id="ARBA00022630"/>
    </source>
</evidence>
<dbReference type="NCBIfam" id="NF004776">
    <property type="entry name" value="PRK06116.1"/>
    <property type="match status" value="1"/>
</dbReference>
<dbReference type="PRINTS" id="PR00368">
    <property type="entry name" value="FADPNR"/>
</dbReference>
<dbReference type="InterPro" id="IPR012999">
    <property type="entry name" value="Pyr_OxRdtase_I_AS"/>
</dbReference>
<dbReference type="EC" id="1.8.1.7" evidence="12"/>
<evidence type="ECO:0000313" key="15">
    <source>
        <dbReference type="EMBL" id="MBD8892819.1"/>
    </source>
</evidence>
<dbReference type="InterPro" id="IPR023753">
    <property type="entry name" value="FAD/NAD-binding_dom"/>
</dbReference>
<dbReference type="InterPro" id="IPR036188">
    <property type="entry name" value="FAD/NAD-bd_sf"/>
</dbReference>
<dbReference type="PANTHER" id="PTHR42737">
    <property type="entry name" value="GLUTATHIONE REDUCTASE"/>
    <property type="match status" value="1"/>
</dbReference>
<evidence type="ECO:0000256" key="5">
    <source>
        <dbReference type="ARBA" id="ARBA00022827"/>
    </source>
</evidence>
<keyword evidence="5 11" id="KW-0274">FAD</keyword>
<dbReference type="Gene3D" id="3.50.50.60">
    <property type="entry name" value="FAD/NAD(P)-binding domain"/>
    <property type="match status" value="2"/>
</dbReference>
<keyword evidence="9 11" id="KW-0676">Redox-active center</keyword>
<dbReference type="InterPro" id="IPR001100">
    <property type="entry name" value="Pyr_nuc-diS_OxRdtase"/>
</dbReference>
<dbReference type="SUPFAM" id="SSF51905">
    <property type="entry name" value="FAD/NAD(P)-binding domain"/>
    <property type="match status" value="1"/>
</dbReference>
<evidence type="ECO:0000259" key="13">
    <source>
        <dbReference type="Pfam" id="PF02852"/>
    </source>
</evidence>
<dbReference type="PROSITE" id="PS00076">
    <property type="entry name" value="PYRIDINE_REDOX_1"/>
    <property type="match status" value="1"/>
</dbReference>
<dbReference type="InterPro" id="IPR006324">
    <property type="entry name" value="GSHR"/>
</dbReference>
<evidence type="ECO:0000256" key="10">
    <source>
        <dbReference type="ARBA" id="ARBA00049142"/>
    </source>
</evidence>
<sequence>MSEFDYDLFVIGAGSGGVRAARIAASHGAKVAIAEEYRYGGTCVIRGCVPKKLFVYASQFSEAFEDAEGFGWSVGERTFSWQTLMAAKDKEIERLEGIYRTNLERHNVETFDTRAVVEDAHTVRLLSTRQTITARTILIAVGASPNVDTAIPGHEHAITSNEAFQLEELPGSVLVLGGGYIAVEFAGIFNGMGAETHLMYRRDTILRGFDNELRSAVQEEIVKKGINLITEDVVTAIVKRDDGKLEVTSEQGRTLVVDQVMYAIGRDAHTKGLGLDKAGVEMRANGEIIVDAESRSSVPSIYAVGDVTGRAALTPVAIREGHAFADSTFGGKPWTVDHSLIATAVFSQPELGTVGLTEEQALEVSPNLDIYSTRFRPMKNTLAGRDERMMMKIIVNADTDKVLGVHVMGPDAGELAQILGITLQMGATKADFDRTIAVHPTAAEELVTMREPSRRIRA</sequence>
<name>A0ABR9CPN3_9HYPH</name>
<dbReference type="InterPro" id="IPR004099">
    <property type="entry name" value="Pyr_nucl-diS_OxRdtase_dimer"/>
</dbReference>
<feature type="domain" description="Pyridine nucleotide-disulphide oxidoreductase dimerisation" evidence="13">
    <location>
        <begin position="341"/>
        <end position="449"/>
    </location>
</feature>
<evidence type="ECO:0000256" key="7">
    <source>
        <dbReference type="ARBA" id="ARBA00023002"/>
    </source>
</evidence>
<dbReference type="Proteomes" id="UP000632063">
    <property type="component" value="Unassembled WGS sequence"/>
</dbReference>
<accession>A0ABR9CPN3</accession>
<feature type="domain" description="FAD/NAD(P)-binding" evidence="14">
    <location>
        <begin position="6"/>
        <end position="321"/>
    </location>
</feature>
<reference evidence="16" key="1">
    <citation type="submission" date="2020-09" db="EMBL/GenBank/DDBJ databases">
        <title>The genome sequence of strain Labrenzia suaedae 4C16A.</title>
        <authorList>
            <person name="Liu Y."/>
        </authorList>
    </citation>
    <scope>NUCLEOTIDE SEQUENCE [LARGE SCALE GENOMIC DNA]</scope>
    <source>
        <strain evidence="16">4C16A</strain>
    </source>
</reference>
<dbReference type="NCBIfam" id="TIGR01424">
    <property type="entry name" value="gluta_reduc_2"/>
    <property type="match status" value="1"/>
</dbReference>
<dbReference type="GO" id="GO:0004362">
    <property type="term" value="F:glutathione-disulfide reductase (NADPH) activity"/>
    <property type="evidence" value="ECO:0007669"/>
    <property type="project" value="UniProtKB-EC"/>
</dbReference>
<evidence type="ECO:0000256" key="9">
    <source>
        <dbReference type="ARBA" id="ARBA00023284"/>
    </source>
</evidence>
<protein>
    <recommendedName>
        <fullName evidence="12">Glutathione reductase</fullName>
        <shortName evidence="12">GRase</shortName>
        <ecNumber evidence="12">1.8.1.7</ecNumber>
    </recommendedName>
</protein>
<evidence type="ECO:0000256" key="8">
    <source>
        <dbReference type="ARBA" id="ARBA00023157"/>
    </source>
</evidence>
<evidence type="ECO:0000256" key="1">
    <source>
        <dbReference type="ARBA" id="ARBA00001974"/>
    </source>
</evidence>
<dbReference type="Gene3D" id="3.30.390.30">
    <property type="match status" value="1"/>
</dbReference>
<dbReference type="EMBL" id="JACYXI010000009">
    <property type="protein sequence ID" value="MBD8892819.1"/>
    <property type="molecule type" value="Genomic_DNA"/>
</dbReference>
<comment type="caution">
    <text evidence="15">The sequence shown here is derived from an EMBL/GenBank/DDBJ whole genome shotgun (WGS) entry which is preliminary data.</text>
</comment>
<keyword evidence="16" id="KW-1185">Reference proteome</keyword>
<dbReference type="PIRSF" id="PIRSF000350">
    <property type="entry name" value="Mercury_reductase_MerA"/>
    <property type="match status" value="1"/>
</dbReference>
<dbReference type="Pfam" id="PF07992">
    <property type="entry name" value="Pyr_redox_2"/>
    <property type="match status" value="1"/>
</dbReference>
<evidence type="ECO:0000256" key="2">
    <source>
        <dbReference type="ARBA" id="ARBA00007532"/>
    </source>
</evidence>
<keyword evidence="8" id="KW-1015">Disulfide bond</keyword>
<evidence type="ECO:0000256" key="11">
    <source>
        <dbReference type="RuleBase" id="RU003691"/>
    </source>
</evidence>
<keyword evidence="6 12" id="KW-0521">NADP</keyword>
<dbReference type="PANTHER" id="PTHR42737:SF2">
    <property type="entry name" value="GLUTATHIONE REDUCTASE"/>
    <property type="match status" value="1"/>
</dbReference>
<evidence type="ECO:0000313" key="16">
    <source>
        <dbReference type="Proteomes" id="UP000632063"/>
    </source>
</evidence>
<gene>
    <name evidence="15" type="primary">gor</name>
    <name evidence="15" type="ORF">IG616_14850</name>
</gene>
<comment type="function">
    <text evidence="12">Catalyzes the reduction of glutathione disulfide (GSSG) to reduced glutathione (GSH).</text>
</comment>
<dbReference type="InterPro" id="IPR016156">
    <property type="entry name" value="FAD/NAD-linked_Rdtase_dimer_sf"/>
</dbReference>
<keyword evidence="4 11" id="KW-0285">Flavoprotein</keyword>
<organism evidence="15 16">
    <name type="scientific">Roseibium litorale</name>
    <dbReference type="NCBI Taxonomy" id="2803841"/>
    <lineage>
        <taxon>Bacteria</taxon>
        <taxon>Pseudomonadati</taxon>
        <taxon>Pseudomonadota</taxon>
        <taxon>Alphaproteobacteria</taxon>
        <taxon>Hyphomicrobiales</taxon>
        <taxon>Stappiaceae</taxon>
        <taxon>Roseibium</taxon>
    </lineage>
</organism>
<comment type="cofactor">
    <cofactor evidence="1 12">
        <name>FAD</name>
        <dbReference type="ChEBI" id="CHEBI:57692"/>
    </cofactor>
</comment>
<proteinExistence type="inferred from homology"/>
<comment type="subunit">
    <text evidence="3">Homodimer.</text>
</comment>
<reference evidence="15 16" key="2">
    <citation type="journal article" date="2021" name="Int. J. Syst. Evol. Microbiol.">
        <title>Roseibium litorale sp. nov., isolated from a tidal flat sediment and proposal for the reclassification of Labrenzia polysiphoniae as Roseibium polysiphoniae comb. nov.</title>
        <authorList>
            <person name="Liu Y."/>
            <person name="Pei T."/>
            <person name="Du J."/>
            <person name="Chao M."/>
            <person name="Deng M.R."/>
            <person name="Zhu H."/>
        </authorList>
    </citation>
    <scope>NUCLEOTIDE SEQUENCE [LARGE SCALE GENOMIC DNA]</scope>
    <source>
        <strain evidence="15 16">4C16A</strain>
    </source>
</reference>
<dbReference type="SUPFAM" id="SSF55424">
    <property type="entry name" value="FAD/NAD-linked reductases, dimerisation (C-terminal) domain"/>
    <property type="match status" value="1"/>
</dbReference>
<dbReference type="PRINTS" id="PR00411">
    <property type="entry name" value="PNDRDTASEI"/>
</dbReference>
<keyword evidence="7 11" id="KW-0560">Oxidoreductase</keyword>
<dbReference type="InterPro" id="IPR046952">
    <property type="entry name" value="GSHR/TRXR-like"/>
</dbReference>
<dbReference type="Pfam" id="PF02852">
    <property type="entry name" value="Pyr_redox_dim"/>
    <property type="match status" value="1"/>
</dbReference>
<evidence type="ECO:0000256" key="12">
    <source>
        <dbReference type="RuleBase" id="RU365040"/>
    </source>
</evidence>
<evidence type="ECO:0000256" key="3">
    <source>
        <dbReference type="ARBA" id="ARBA00011738"/>
    </source>
</evidence>
<comment type="catalytic activity">
    <reaction evidence="10 12">
        <text>2 glutathione + NADP(+) = glutathione disulfide + NADPH + H(+)</text>
        <dbReference type="Rhea" id="RHEA:11740"/>
        <dbReference type="ChEBI" id="CHEBI:15378"/>
        <dbReference type="ChEBI" id="CHEBI:57783"/>
        <dbReference type="ChEBI" id="CHEBI:57925"/>
        <dbReference type="ChEBI" id="CHEBI:58297"/>
        <dbReference type="ChEBI" id="CHEBI:58349"/>
        <dbReference type="EC" id="1.8.1.7"/>
    </reaction>
</comment>
<dbReference type="RefSeq" id="WP_192148939.1">
    <property type="nucleotide sequence ID" value="NZ_JACYXI010000009.1"/>
</dbReference>
<evidence type="ECO:0000256" key="6">
    <source>
        <dbReference type="ARBA" id="ARBA00022857"/>
    </source>
</evidence>
<comment type="similarity">
    <text evidence="2 11">Belongs to the class-I pyridine nucleotide-disulfide oxidoreductase family.</text>
</comment>